<dbReference type="InterPro" id="IPR025847">
    <property type="entry name" value="MEDS_domain"/>
</dbReference>
<dbReference type="InterPro" id="IPR058548">
    <property type="entry name" value="MlaB-like_STAS"/>
</dbReference>
<comment type="caution">
    <text evidence="2">The sequence shown here is derived from an EMBL/GenBank/DDBJ whole genome shotgun (WGS) entry which is preliminary data.</text>
</comment>
<dbReference type="Pfam" id="PF14417">
    <property type="entry name" value="MEDS"/>
    <property type="match status" value="1"/>
</dbReference>
<evidence type="ECO:0000313" key="2">
    <source>
        <dbReference type="EMBL" id="MFC4132455.1"/>
    </source>
</evidence>
<evidence type="ECO:0000313" key="3">
    <source>
        <dbReference type="Proteomes" id="UP001595816"/>
    </source>
</evidence>
<dbReference type="EMBL" id="JBHSAY010000009">
    <property type="protein sequence ID" value="MFC4132455.1"/>
    <property type="molecule type" value="Genomic_DNA"/>
</dbReference>
<dbReference type="RefSeq" id="WP_253753204.1">
    <property type="nucleotide sequence ID" value="NZ_JAMZDZ010000001.1"/>
</dbReference>
<evidence type="ECO:0000259" key="1">
    <source>
        <dbReference type="PROSITE" id="PS50801"/>
    </source>
</evidence>
<dbReference type="SUPFAM" id="SSF52091">
    <property type="entry name" value="SpoIIaa-like"/>
    <property type="match status" value="1"/>
</dbReference>
<dbReference type="Pfam" id="PF13466">
    <property type="entry name" value="STAS_2"/>
    <property type="match status" value="1"/>
</dbReference>
<organism evidence="2 3">
    <name type="scientific">Hamadaea flava</name>
    <dbReference type="NCBI Taxonomy" id="1742688"/>
    <lineage>
        <taxon>Bacteria</taxon>
        <taxon>Bacillati</taxon>
        <taxon>Actinomycetota</taxon>
        <taxon>Actinomycetes</taxon>
        <taxon>Micromonosporales</taxon>
        <taxon>Micromonosporaceae</taxon>
        <taxon>Hamadaea</taxon>
    </lineage>
</organism>
<accession>A0ABV8LQ57</accession>
<dbReference type="CDD" id="cd07043">
    <property type="entry name" value="STAS_anti-anti-sigma_factors"/>
    <property type="match status" value="1"/>
</dbReference>
<sequence>MRRTGVIGEVDSVGAHDHVCFVYTERAEWRAAARSFAVSGLAAEQRVLMVADPGEDCWWEADDVLGAALRSGRAELLHRKTAYADDLADPSDQVDVYRDATDRAIRDGFRGLRAFADATGLAGPPPAMDRLIRYEHLVDGYMDGHPFRGMCGYDRAAIAPADLRRLACRHPSSSPGYAPFRVYAESGGLRLAGDIDYDNVELLTEVLRSMGLPATGSAVELDGAGLDYVHHAGLVALARLAQESGGRIVLRGGPAVAKRLADMLSLNDAGLEVIV</sequence>
<proteinExistence type="predicted"/>
<reference evidence="3" key="1">
    <citation type="journal article" date="2019" name="Int. J. Syst. Evol. Microbiol.">
        <title>The Global Catalogue of Microorganisms (GCM) 10K type strain sequencing project: providing services to taxonomists for standard genome sequencing and annotation.</title>
        <authorList>
            <consortium name="The Broad Institute Genomics Platform"/>
            <consortium name="The Broad Institute Genome Sequencing Center for Infectious Disease"/>
            <person name="Wu L."/>
            <person name="Ma J."/>
        </authorList>
    </citation>
    <scope>NUCLEOTIDE SEQUENCE [LARGE SCALE GENOMIC DNA]</scope>
    <source>
        <strain evidence="3">CGMCC 4.7289</strain>
    </source>
</reference>
<dbReference type="Proteomes" id="UP001595816">
    <property type="component" value="Unassembled WGS sequence"/>
</dbReference>
<protein>
    <submittedName>
        <fullName evidence="2">MEDS domain-containing protein</fullName>
    </submittedName>
</protein>
<feature type="domain" description="STAS" evidence="1">
    <location>
        <begin position="189"/>
        <end position="275"/>
    </location>
</feature>
<dbReference type="PROSITE" id="PS50801">
    <property type="entry name" value="STAS"/>
    <property type="match status" value="1"/>
</dbReference>
<dbReference type="InterPro" id="IPR002645">
    <property type="entry name" value="STAS_dom"/>
</dbReference>
<dbReference type="InterPro" id="IPR036513">
    <property type="entry name" value="STAS_dom_sf"/>
</dbReference>
<gene>
    <name evidence="2" type="ORF">ACFOZ4_17745</name>
</gene>
<keyword evidence="3" id="KW-1185">Reference proteome</keyword>
<dbReference type="Gene3D" id="3.30.750.24">
    <property type="entry name" value="STAS domain"/>
    <property type="match status" value="1"/>
</dbReference>
<name>A0ABV8LQ57_9ACTN</name>